<dbReference type="GO" id="GO:0003987">
    <property type="term" value="F:acetate-CoA ligase activity"/>
    <property type="evidence" value="ECO:0007669"/>
    <property type="project" value="UniProtKB-EC"/>
</dbReference>
<evidence type="ECO:0000256" key="2">
    <source>
        <dbReference type="ARBA" id="ARBA00022598"/>
    </source>
</evidence>
<reference evidence="8" key="1">
    <citation type="submission" date="2017-04" db="EMBL/GenBank/DDBJ databases">
        <title>Comparative genomics and description of representatives of a novel lineage of planctomycetes thriving in anoxic sediments.</title>
        <authorList>
            <person name="Spring S."/>
            <person name="Bunk B."/>
            <person name="Sproer C."/>
        </authorList>
    </citation>
    <scope>NUCLEOTIDE SEQUENCE [LARGE SCALE GENOMIC DNA]</scope>
    <source>
        <strain evidence="8">ST-PulAB-D4</strain>
    </source>
</reference>
<dbReference type="PANTHER" id="PTHR43605:SF10">
    <property type="entry name" value="ACYL-COA SYNTHETASE MEDIUM CHAIN FAMILY MEMBER 3"/>
    <property type="match status" value="1"/>
</dbReference>
<feature type="domain" description="AMP-dependent synthetase/ligase" evidence="5">
    <location>
        <begin position="41"/>
        <end position="402"/>
    </location>
</feature>
<dbReference type="EC" id="6.2.1.1" evidence="7"/>
<evidence type="ECO:0000313" key="7">
    <source>
        <dbReference type="EMBL" id="ARN55934.1"/>
    </source>
</evidence>
<name>A0A1W6LJL9_9BACT</name>
<dbReference type="InterPro" id="IPR025110">
    <property type="entry name" value="AMP-bd_C"/>
</dbReference>
<dbReference type="Pfam" id="PF13193">
    <property type="entry name" value="AMP-binding_C"/>
    <property type="match status" value="1"/>
</dbReference>
<dbReference type="InterPro" id="IPR045851">
    <property type="entry name" value="AMP-bd_C_sf"/>
</dbReference>
<dbReference type="GO" id="GO:0004321">
    <property type="term" value="F:fatty-acyl-CoA synthase activity"/>
    <property type="evidence" value="ECO:0007669"/>
    <property type="project" value="TreeGrafter"/>
</dbReference>
<dbReference type="Pfam" id="PF00501">
    <property type="entry name" value="AMP-binding"/>
    <property type="match status" value="1"/>
</dbReference>
<keyword evidence="4" id="KW-0067">ATP-binding</keyword>
<dbReference type="InterPro" id="IPR051087">
    <property type="entry name" value="Mitochondrial_ACSM"/>
</dbReference>
<protein>
    <submittedName>
        <fullName evidence="7">Acetyl-coenzyme A synthetase</fullName>
        <ecNumber evidence="7">6.2.1.1</ecNumber>
    </submittedName>
</protein>
<dbReference type="RefSeq" id="WP_085754656.1">
    <property type="nucleotide sequence ID" value="NZ_CP021023.1"/>
</dbReference>
<dbReference type="PANTHER" id="PTHR43605">
    <property type="entry name" value="ACYL-COENZYME A SYNTHETASE"/>
    <property type="match status" value="1"/>
</dbReference>
<dbReference type="GO" id="GO:0005524">
    <property type="term" value="F:ATP binding"/>
    <property type="evidence" value="ECO:0007669"/>
    <property type="project" value="UniProtKB-KW"/>
</dbReference>
<keyword evidence="8" id="KW-1185">Reference proteome</keyword>
<evidence type="ECO:0000256" key="4">
    <source>
        <dbReference type="ARBA" id="ARBA00022840"/>
    </source>
</evidence>
<dbReference type="STRING" id="1941349.STSP1_00301"/>
<dbReference type="KEGG" id="pbp:STSP1_00301"/>
<proteinExistence type="inferred from homology"/>
<dbReference type="GO" id="GO:0006637">
    <property type="term" value="P:acyl-CoA metabolic process"/>
    <property type="evidence" value="ECO:0007669"/>
    <property type="project" value="TreeGrafter"/>
</dbReference>
<evidence type="ECO:0000259" key="5">
    <source>
        <dbReference type="Pfam" id="PF00501"/>
    </source>
</evidence>
<dbReference type="AlphaFoldDB" id="A0A1W6LJL9"/>
<evidence type="ECO:0000313" key="8">
    <source>
        <dbReference type="Proteomes" id="UP000193334"/>
    </source>
</evidence>
<keyword evidence="2 7" id="KW-0436">Ligase</keyword>
<sequence>MNLLNRFLKQTSFESYEDFRKNYQVEIPENFNFAYDVVDYYAEHSPQKRALVWVDDDDNEKIISFSEMSEYSLRAASYFDCKGIRKGDCVLLTLKGRFEFWYCLLGLHRIGAIAVPATHMLKKKDFEYRFDKARIKMVVSDNDPELTKEIDAAHESFSDLVQIKSCLKKSPNEQWDNFSEAIEHFSPVFDRREGGNSAGGEDPMLVYFSSGTTAFPKMVEHNFNYPLGHIITAKYWQNVIDDGLHYTVADTGWAKCVWGKIYGQWISGSAVFAYDYKKFDAAKLLKKAAKYKVNTFCAPPTIYRFIIKEDIEKYDFSNIKYCVVAGEPLNPEIYNKFLIYTGIKLMEGYGQTETTPLVFTFPETQPKPGSMGKPNPDYDLKLINSEGKECDPGEEGEIVIDTAAHIPAGLFTKYRSEPERTDQSWYNNFYHTGDVAWKDEDGYFWFVGRADDVIKSSGYRIGPFEVESALLEHPAVLECAVTGVPDEVRGTAVKATVVLTRDYKPSDELVRELQKHVKNVTAPYKYPRIVEFAQSLPKTISGKIRRVQLRKE</sequence>
<dbReference type="Gene3D" id="3.30.300.30">
    <property type="match status" value="1"/>
</dbReference>
<feature type="domain" description="AMP-binding enzyme C-terminal" evidence="6">
    <location>
        <begin position="465"/>
        <end position="543"/>
    </location>
</feature>
<dbReference type="Proteomes" id="UP000193334">
    <property type="component" value="Chromosome"/>
</dbReference>
<dbReference type="FunFam" id="3.30.300.30:FF:000005">
    <property type="entry name" value="Acyl-coenzyme A synthetase ACSM5, mitochondrial"/>
    <property type="match status" value="1"/>
</dbReference>
<organism evidence="7 8">
    <name type="scientific">Sedimentisphaera salicampi</name>
    <dbReference type="NCBI Taxonomy" id="1941349"/>
    <lineage>
        <taxon>Bacteria</taxon>
        <taxon>Pseudomonadati</taxon>
        <taxon>Planctomycetota</taxon>
        <taxon>Phycisphaerae</taxon>
        <taxon>Sedimentisphaerales</taxon>
        <taxon>Sedimentisphaeraceae</taxon>
        <taxon>Sedimentisphaera</taxon>
    </lineage>
</organism>
<evidence type="ECO:0000256" key="3">
    <source>
        <dbReference type="ARBA" id="ARBA00022741"/>
    </source>
</evidence>
<evidence type="ECO:0000256" key="1">
    <source>
        <dbReference type="ARBA" id="ARBA00006432"/>
    </source>
</evidence>
<comment type="similarity">
    <text evidence="1">Belongs to the ATP-dependent AMP-binding enzyme family.</text>
</comment>
<dbReference type="SUPFAM" id="SSF56801">
    <property type="entry name" value="Acetyl-CoA synthetase-like"/>
    <property type="match status" value="1"/>
</dbReference>
<dbReference type="InterPro" id="IPR042099">
    <property type="entry name" value="ANL_N_sf"/>
</dbReference>
<dbReference type="InterPro" id="IPR000873">
    <property type="entry name" value="AMP-dep_synth/lig_dom"/>
</dbReference>
<keyword evidence="3" id="KW-0547">Nucleotide-binding</keyword>
<accession>A0A1W6LJL9</accession>
<gene>
    <name evidence="7" type="primary">acsA</name>
    <name evidence="7" type="ORF">STSP1_00301</name>
</gene>
<dbReference type="EMBL" id="CP021023">
    <property type="protein sequence ID" value="ARN55934.1"/>
    <property type="molecule type" value="Genomic_DNA"/>
</dbReference>
<dbReference type="Gene3D" id="3.40.50.12780">
    <property type="entry name" value="N-terminal domain of ligase-like"/>
    <property type="match status" value="1"/>
</dbReference>
<evidence type="ECO:0000259" key="6">
    <source>
        <dbReference type="Pfam" id="PF13193"/>
    </source>
</evidence>
<dbReference type="GO" id="GO:0006633">
    <property type="term" value="P:fatty acid biosynthetic process"/>
    <property type="evidence" value="ECO:0007669"/>
    <property type="project" value="TreeGrafter"/>
</dbReference>
<dbReference type="GO" id="GO:0015645">
    <property type="term" value="F:fatty acid ligase activity"/>
    <property type="evidence" value="ECO:0007669"/>
    <property type="project" value="TreeGrafter"/>
</dbReference>